<reference evidence="3 4" key="1">
    <citation type="journal article" date="2015" name="Genome Biol.">
        <title>Comparative genomics of Steinernema reveals deeply conserved gene regulatory networks.</title>
        <authorList>
            <person name="Dillman A.R."/>
            <person name="Macchietto M."/>
            <person name="Porter C.F."/>
            <person name="Rogers A."/>
            <person name="Williams B."/>
            <person name="Antoshechkin I."/>
            <person name="Lee M.M."/>
            <person name="Goodwin Z."/>
            <person name="Lu X."/>
            <person name="Lewis E.E."/>
            <person name="Goodrich-Blair H."/>
            <person name="Stock S.P."/>
            <person name="Adams B.J."/>
            <person name="Sternberg P.W."/>
            <person name="Mortazavi A."/>
        </authorList>
    </citation>
    <scope>NUCLEOTIDE SEQUENCE [LARGE SCALE GENOMIC DNA]</scope>
    <source>
        <strain evidence="3 4">ALL</strain>
    </source>
</reference>
<dbReference type="Proteomes" id="UP000298663">
    <property type="component" value="Unassembled WGS sequence"/>
</dbReference>
<keyword evidence="1" id="KW-0863">Zinc-finger</keyword>
<accession>A0A4V6A3A1</accession>
<comment type="caution">
    <text evidence="3">The sequence shown here is derived from an EMBL/GenBank/DDBJ whole genome shotgun (WGS) entry which is preliminary data.</text>
</comment>
<dbReference type="SMART" id="SM00355">
    <property type="entry name" value="ZnF_C2H2"/>
    <property type="match status" value="3"/>
</dbReference>
<evidence type="ECO:0000313" key="4">
    <source>
        <dbReference type="Proteomes" id="UP000298663"/>
    </source>
</evidence>
<protein>
    <recommendedName>
        <fullName evidence="2">C2H2-type domain-containing protein</fullName>
    </recommendedName>
</protein>
<dbReference type="Gene3D" id="3.30.160.60">
    <property type="entry name" value="Classic Zinc Finger"/>
    <property type="match status" value="2"/>
</dbReference>
<evidence type="ECO:0000256" key="1">
    <source>
        <dbReference type="PROSITE-ProRule" id="PRU00042"/>
    </source>
</evidence>
<dbReference type="AlphaFoldDB" id="A0A4V6A3A1"/>
<reference evidence="3 4" key="2">
    <citation type="journal article" date="2019" name="G3 (Bethesda)">
        <title>Hybrid Assembly of the Genome of the Entomopathogenic Nematode Steinernema carpocapsae Identifies the X-Chromosome.</title>
        <authorList>
            <person name="Serra L."/>
            <person name="Macchietto M."/>
            <person name="Macias-Munoz A."/>
            <person name="McGill C.J."/>
            <person name="Rodriguez I.M."/>
            <person name="Rodriguez B."/>
            <person name="Murad R."/>
            <person name="Mortazavi A."/>
        </authorList>
    </citation>
    <scope>NUCLEOTIDE SEQUENCE [LARGE SCALE GENOMIC DNA]</scope>
    <source>
        <strain evidence="3 4">ALL</strain>
    </source>
</reference>
<keyword evidence="1" id="KW-0479">Metal-binding</keyword>
<proteinExistence type="predicted"/>
<dbReference type="InterPro" id="IPR013087">
    <property type="entry name" value="Znf_C2H2_type"/>
</dbReference>
<dbReference type="PROSITE" id="PS50157">
    <property type="entry name" value="ZINC_FINGER_C2H2_2"/>
    <property type="match status" value="1"/>
</dbReference>
<feature type="domain" description="C2H2-type" evidence="2">
    <location>
        <begin position="37"/>
        <end position="61"/>
    </location>
</feature>
<sequence>MDDPDAMEDRKMKEEEPSTDFNANVIMKAIEQETVRLQCNECSCSYTTVGSLNRHKRTEHTEFNWLYKCPFCLDRVGYVNDFDLMKHIRCDHGLEEYTKRSLAAKDIRIQKAIRCVQCNVFLSTGREAVKHDVEPCSVKDYACPVEECGVMGFRHQSELLKHWREVHPESWKRRTQFPFGEDQIVSDEEH</sequence>
<keyword evidence="4" id="KW-1185">Reference proteome</keyword>
<dbReference type="EMBL" id="AZBU02000004">
    <property type="protein sequence ID" value="TKR82325.1"/>
    <property type="molecule type" value="Genomic_DNA"/>
</dbReference>
<evidence type="ECO:0000313" key="3">
    <source>
        <dbReference type="EMBL" id="TKR82325.1"/>
    </source>
</evidence>
<gene>
    <name evidence="3" type="ORF">L596_016065</name>
</gene>
<name>A0A4V6A3A1_STECR</name>
<keyword evidence="1" id="KW-0862">Zinc</keyword>
<dbReference type="PROSITE" id="PS00028">
    <property type="entry name" value="ZINC_FINGER_C2H2_1"/>
    <property type="match status" value="1"/>
</dbReference>
<organism evidence="3 4">
    <name type="scientific">Steinernema carpocapsae</name>
    <name type="common">Entomopathogenic nematode</name>
    <dbReference type="NCBI Taxonomy" id="34508"/>
    <lineage>
        <taxon>Eukaryota</taxon>
        <taxon>Metazoa</taxon>
        <taxon>Ecdysozoa</taxon>
        <taxon>Nematoda</taxon>
        <taxon>Chromadorea</taxon>
        <taxon>Rhabditida</taxon>
        <taxon>Tylenchina</taxon>
        <taxon>Panagrolaimomorpha</taxon>
        <taxon>Strongyloidoidea</taxon>
        <taxon>Steinernematidae</taxon>
        <taxon>Steinernema</taxon>
    </lineage>
</organism>
<dbReference type="GO" id="GO:0008270">
    <property type="term" value="F:zinc ion binding"/>
    <property type="evidence" value="ECO:0007669"/>
    <property type="project" value="UniProtKB-KW"/>
</dbReference>
<evidence type="ECO:0000259" key="2">
    <source>
        <dbReference type="PROSITE" id="PS50157"/>
    </source>
</evidence>